<protein>
    <submittedName>
        <fullName evidence="4">Nucleotidyl transferase</fullName>
    </submittedName>
</protein>
<accession>B8ENC4</accession>
<keyword evidence="5" id="KW-1185">Reference proteome</keyword>
<dbReference type="InterPro" id="IPR005835">
    <property type="entry name" value="NTP_transferase_dom"/>
</dbReference>
<evidence type="ECO:0000259" key="3">
    <source>
        <dbReference type="Pfam" id="PF00483"/>
    </source>
</evidence>
<evidence type="ECO:0000313" key="5">
    <source>
        <dbReference type="Proteomes" id="UP000002257"/>
    </source>
</evidence>
<dbReference type="PANTHER" id="PTHR43584:SF8">
    <property type="entry name" value="N-ACETYLMURAMATE ALPHA-1-PHOSPHATE URIDYLYLTRANSFERASE"/>
    <property type="match status" value="1"/>
</dbReference>
<dbReference type="EMBL" id="CP001280">
    <property type="protein sequence ID" value="ACK49637.1"/>
    <property type="molecule type" value="Genomic_DNA"/>
</dbReference>
<dbReference type="HOGENOM" id="CLU_029499_2_1_5"/>
<dbReference type="Gene3D" id="3.90.550.10">
    <property type="entry name" value="Spore Coat Polysaccharide Biosynthesis Protein SpsA, Chain A"/>
    <property type="match status" value="1"/>
</dbReference>
<sequence>MPVKAPSTAMVFAAGLGKRMLPVTLTVPKPMIKIGGKPMIDHMLDRFARAGTRRAVVNVHHLADQIESHLASRADLEIIISDERDELLDQGGGIAKALPWLGSEPFFMCNTDALWLEGPKQNLLRLAGAWDPAKMDILLLVAATTASVGVDWPGDFFMDAEGRLTRRAETKVAPFVYAGVGIVKPELFAGETSKIFPLAPFFWEAAQRGRLFGQRLDGLWLHVGAPEMIEEAELTIARSVI</sequence>
<name>B8ENC4_METSB</name>
<evidence type="ECO:0000256" key="1">
    <source>
        <dbReference type="ARBA" id="ARBA00022679"/>
    </source>
</evidence>
<dbReference type="InterPro" id="IPR050065">
    <property type="entry name" value="GlmU-like"/>
</dbReference>
<keyword evidence="2" id="KW-0548">Nucleotidyltransferase</keyword>
<keyword evidence="1 4" id="KW-0808">Transferase</keyword>
<proteinExistence type="predicted"/>
<dbReference type="CDD" id="cd06422">
    <property type="entry name" value="NTP_transferase_like_1"/>
    <property type="match status" value="1"/>
</dbReference>
<dbReference type="PANTHER" id="PTHR43584">
    <property type="entry name" value="NUCLEOTIDYL TRANSFERASE"/>
    <property type="match status" value="1"/>
</dbReference>
<dbReference type="RefSeq" id="WP_012589707.1">
    <property type="nucleotide sequence ID" value="NC_011666.1"/>
</dbReference>
<reference evidence="4 5" key="1">
    <citation type="journal article" date="2010" name="J. Bacteriol.">
        <title>Complete genome sequence of the aerobic facultative methanotroph Methylocella silvestris BL2.</title>
        <authorList>
            <person name="Chen Y."/>
            <person name="Crombie A."/>
            <person name="Rahman M.T."/>
            <person name="Dedysh S.N."/>
            <person name="Liesack W."/>
            <person name="Stott M.B."/>
            <person name="Alam M."/>
            <person name="Theisen A.R."/>
            <person name="Murrell J.C."/>
            <person name="Dunfield P.F."/>
        </authorList>
    </citation>
    <scope>NUCLEOTIDE SEQUENCE [LARGE SCALE GENOMIC DNA]</scope>
    <source>
        <strain evidence="5">DSM 15510 / CIP 108128 / LMG 27833 / NCIMB 13906 / BL2</strain>
    </source>
</reference>
<dbReference type="Proteomes" id="UP000002257">
    <property type="component" value="Chromosome"/>
</dbReference>
<dbReference type="GO" id="GO:0016779">
    <property type="term" value="F:nucleotidyltransferase activity"/>
    <property type="evidence" value="ECO:0007669"/>
    <property type="project" value="UniProtKB-KW"/>
</dbReference>
<gene>
    <name evidence="4" type="ordered locus">Msil_0665</name>
</gene>
<evidence type="ECO:0000313" key="4">
    <source>
        <dbReference type="EMBL" id="ACK49637.1"/>
    </source>
</evidence>
<dbReference type="InterPro" id="IPR029044">
    <property type="entry name" value="Nucleotide-diphossugar_trans"/>
</dbReference>
<dbReference type="AlphaFoldDB" id="B8ENC4"/>
<organism evidence="4 5">
    <name type="scientific">Methylocella silvestris (strain DSM 15510 / CIP 108128 / LMG 27833 / NCIMB 13906 / BL2)</name>
    <dbReference type="NCBI Taxonomy" id="395965"/>
    <lineage>
        <taxon>Bacteria</taxon>
        <taxon>Pseudomonadati</taxon>
        <taxon>Pseudomonadota</taxon>
        <taxon>Alphaproteobacteria</taxon>
        <taxon>Hyphomicrobiales</taxon>
        <taxon>Beijerinckiaceae</taxon>
        <taxon>Methylocella</taxon>
    </lineage>
</organism>
<dbReference type="KEGG" id="msl:Msil_0665"/>
<evidence type="ECO:0000256" key="2">
    <source>
        <dbReference type="ARBA" id="ARBA00022695"/>
    </source>
</evidence>
<dbReference type="eggNOG" id="COG1208">
    <property type="taxonomic scope" value="Bacteria"/>
</dbReference>
<feature type="domain" description="Nucleotidyl transferase" evidence="3">
    <location>
        <begin position="9"/>
        <end position="98"/>
    </location>
</feature>
<dbReference type="Pfam" id="PF00483">
    <property type="entry name" value="NTP_transferase"/>
    <property type="match status" value="1"/>
</dbReference>
<dbReference type="STRING" id="395965.Msil_0665"/>
<dbReference type="SUPFAM" id="SSF53448">
    <property type="entry name" value="Nucleotide-diphospho-sugar transferases"/>
    <property type="match status" value="1"/>
</dbReference>